<comment type="caution">
    <text evidence="2">The sequence shown here is derived from an EMBL/GenBank/DDBJ whole genome shotgun (WGS) entry which is preliminary data.</text>
</comment>
<evidence type="ECO:0000256" key="1">
    <source>
        <dbReference type="SAM" id="MobiDB-lite"/>
    </source>
</evidence>
<dbReference type="InterPro" id="IPR036736">
    <property type="entry name" value="ACP-like_sf"/>
</dbReference>
<dbReference type="EMBL" id="JARAWJ010000001">
    <property type="protein sequence ID" value="MDX3035879.1"/>
    <property type="molecule type" value="Genomic_DNA"/>
</dbReference>
<evidence type="ECO:0000313" key="2">
    <source>
        <dbReference type="EMBL" id="MDX3035879.1"/>
    </source>
</evidence>
<gene>
    <name evidence="2" type="ORF">PV383_01655</name>
</gene>
<feature type="region of interest" description="Disordered" evidence="1">
    <location>
        <begin position="102"/>
        <end position="129"/>
    </location>
</feature>
<name>A0ABU4MGB7_9ACTN</name>
<proteinExistence type="predicted"/>
<organism evidence="2 3">
    <name type="scientific">Streptomyces caniscabiei</name>
    <dbReference type="NCBI Taxonomy" id="2746961"/>
    <lineage>
        <taxon>Bacteria</taxon>
        <taxon>Bacillati</taxon>
        <taxon>Actinomycetota</taxon>
        <taxon>Actinomycetes</taxon>
        <taxon>Kitasatosporales</taxon>
        <taxon>Streptomycetaceae</taxon>
        <taxon>Streptomyces</taxon>
    </lineage>
</organism>
<sequence>MRAETSPPPVTGAVVPAGAAPAVLTTGLVRELLSDRKIFPGVPDDLDEDAELVLDSLGLVWLLHVVEERYGLVVEPDDEDIAGLTSLRRLTEFLGTAETSEVAATADAAGTPGAPGGPGAPDGGERGDR</sequence>
<protein>
    <submittedName>
        <fullName evidence="2">Acyl carrier protein</fullName>
    </submittedName>
</protein>
<dbReference type="Gene3D" id="1.10.1200.10">
    <property type="entry name" value="ACP-like"/>
    <property type="match status" value="1"/>
</dbReference>
<evidence type="ECO:0000313" key="3">
    <source>
        <dbReference type="Proteomes" id="UP001282474"/>
    </source>
</evidence>
<feature type="compositionally biased region" description="Low complexity" evidence="1">
    <location>
        <begin position="103"/>
        <end position="112"/>
    </location>
</feature>
<dbReference type="SUPFAM" id="SSF47336">
    <property type="entry name" value="ACP-like"/>
    <property type="match status" value="1"/>
</dbReference>
<dbReference type="RefSeq" id="WP_237270218.1">
    <property type="nucleotide sequence ID" value="NZ_JABXWF010000004.1"/>
</dbReference>
<feature type="compositionally biased region" description="Gly residues" evidence="1">
    <location>
        <begin position="113"/>
        <end position="122"/>
    </location>
</feature>
<keyword evidence="3" id="KW-1185">Reference proteome</keyword>
<dbReference type="Proteomes" id="UP001282474">
    <property type="component" value="Unassembled WGS sequence"/>
</dbReference>
<reference evidence="2 3" key="1">
    <citation type="journal article" date="2023" name="Microb. Genom.">
        <title>Mesoterricola silvestris gen. nov., sp. nov., Mesoterricola sediminis sp. nov., Geothrix oryzae sp. nov., Geothrix edaphica sp. nov., Geothrix rubra sp. nov., and Geothrix limicola sp. nov., six novel members of Acidobacteriota isolated from soils.</title>
        <authorList>
            <person name="Weisberg A.J."/>
            <person name="Pearce E."/>
            <person name="Kramer C.G."/>
            <person name="Chang J.H."/>
            <person name="Clarke C.R."/>
        </authorList>
    </citation>
    <scope>NUCLEOTIDE SEQUENCE [LARGE SCALE GENOMIC DNA]</scope>
    <source>
        <strain evidence="2 3">NE20-4-1</strain>
    </source>
</reference>
<accession>A0ABU4MGB7</accession>